<dbReference type="GO" id="GO:0003677">
    <property type="term" value="F:DNA binding"/>
    <property type="evidence" value="ECO:0007669"/>
    <property type="project" value="UniProtKB-KW"/>
</dbReference>
<dbReference type="InterPro" id="IPR005119">
    <property type="entry name" value="LysR_subst-bd"/>
</dbReference>
<keyword evidence="4" id="KW-0804">Transcription</keyword>
<dbReference type="AlphaFoldDB" id="A0A2L2LM20"/>
<dbReference type="CDD" id="cd08432">
    <property type="entry name" value="PBP2_GcdR_TrpI_HvrB_AmpR_like"/>
    <property type="match status" value="1"/>
</dbReference>
<dbReference type="SUPFAM" id="SSF46785">
    <property type="entry name" value="Winged helix' DNA-binding domain"/>
    <property type="match status" value="1"/>
</dbReference>
<dbReference type="InterPro" id="IPR036388">
    <property type="entry name" value="WH-like_DNA-bd_sf"/>
</dbReference>
<protein>
    <submittedName>
        <fullName evidence="6">LysR family transcriptional regulator</fullName>
    </submittedName>
</protein>
<feature type="domain" description="HTH lysR-type" evidence="5">
    <location>
        <begin position="8"/>
        <end position="65"/>
    </location>
</feature>
<dbReference type="PANTHER" id="PTHR30537">
    <property type="entry name" value="HTH-TYPE TRANSCRIPTIONAL REGULATOR"/>
    <property type="match status" value="1"/>
</dbReference>
<accession>A0A2L2LM20</accession>
<dbReference type="Proteomes" id="UP000237717">
    <property type="component" value="Plasmid pAt1D1609a"/>
</dbReference>
<evidence type="ECO:0000256" key="2">
    <source>
        <dbReference type="ARBA" id="ARBA00023015"/>
    </source>
</evidence>
<keyword evidence="6" id="KW-0614">Plasmid</keyword>
<dbReference type="PRINTS" id="PR00039">
    <property type="entry name" value="HTHLYSR"/>
</dbReference>
<dbReference type="RefSeq" id="WP_104680409.1">
    <property type="nucleotide sequence ID" value="NZ_CP026927.1"/>
</dbReference>
<dbReference type="SUPFAM" id="SSF53850">
    <property type="entry name" value="Periplasmic binding protein-like II"/>
    <property type="match status" value="1"/>
</dbReference>
<reference evidence="6 7" key="1">
    <citation type="submission" date="2018-02" db="EMBL/GenBank/DDBJ databases">
        <title>Complete genome sequence of Agrobacterium tumefaciens 1D1609.</title>
        <authorList>
            <person name="Cho S.-T."/>
            <person name="Haryono M."/>
            <person name="Chang H.-H."/>
            <person name="Santos M.N."/>
            <person name="Lai E.-M."/>
            <person name="Kuo C.-H."/>
        </authorList>
    </citation>
    <scope>NUCLEOTIDE SEQUENCE [LARGE SCALE GENOMIC DNA]</scope>
    <source>
        <strain evidence="6 7">1D1609</strain>
        <plasmid evidence="7">Plasmid pat1d1609a</plasmid>
    </source>
</reference>
<name>A0A2L2LM20_AGRTU</name>
<dbReference type="Pfam" id="PF00126">
    <property type="entry name" value="HTH_1"/>
    <property type="match status" value="1"/>
</dbReference>
<dbReference type="InterPro" id="IPR058163">
    <property type="entry name" value="LysR-type_TF_proteobact-type"/>
</dbReference>
<gene>
    <name evidence="6" type="ORF">At1D1609_53500</name>
</gene>
<sequence>MGSRRKLPPLTALTAFESAARLASFTNAASELGVTQAAISRQIHLLEAYFGFALFIRGHRKVELTDKGRVLALASQEAFDIIASSASEVTSDAQDVDLTIAATVAFSHFWLLPRISEFSRSHPGVNVRILTQDSIPNIESSEIDIAIRFGSGMWADGQASVLFEDEVFPVCSSNFSQSVGNIETPQDLLAYPLISYTSDDPTWTGWSEWLAAFGVQLPKRKSGLRCSFYTEAIYAALNGQGITLGWRRLVEDLLVQGRLIKLTDTSVKTRNAYFAVVPKRRRQTEASRSFQVWLAETAKQ</sequence>
<evidence type="ECO:0000256" key="1">
    <source>
        <dbReference type="ARBA" id="ARBA00009437"/>
    </source>
</evidence>
<dbReference type="InterPro" id="IPR036390">
    <property type="entry name" value="WH_DNA-bd_sf"/>
</dbReference>
<keyword evidence="3" id="KW-0238">DNA-binding</keyword>
<organism evidence="6 7">
    <name type="scientific">Agrobacterium tumefaciens</name>
    <dbReference type="NCBI Taxonomy" id="358"/>
    <lineage>
        <taxon>Bacteria</taxon>
        <taxon>Pseudomonadati</taxon>
        <taxon>Pseudomonadota</taxon>
        <taxon>Alphaproteobacteria</taxon>
        <taxon>Hyphomicrobiales</taxon>
        <taxon>Rhizobiaceae</taxon>
        <taxon>Rhizobium/Agrobacterium group</taxon>
        <taxon>Agrobacterium</taxon>
        <taxon>Agrobacterium tumefaciens complex</taxon>
    </lineage>
</organism>
<evidence type="ECO:0000313" key="6">
    <source>
        <dbReference type="EMBL" id="AVH45383.1"/>
    </source>
</evidence>
<dbReference type="InterPro" id="IPR000847">
    <property type="entry name" value="LysR_HTH_N"/>
</dbReference>
<dbReference type="Gene3D" id="3.40.190.10">
    <property type="entry name" value="Periplasmic binding protein-like II"/>
    <property type="match status" value="2"/>
</dbReference>
<evidence type="ECO:0000313" key="7">
    <source>
        <dbReference type="Proteomes" id="UP000237717"/>
    </source>
</evidence>
<evidence type="ECO:0000259" key="5">
    <source>
        <dbReference type="PROSITE" id="PS50931"/>
    </source>
</evidence>
<dbReference type="Gene3D" id="1.10.10.10">
    <property type="entry name" value="Winged helix-like DNA-binding domain superfamily/Winged helix DNA-binding domain"/>
    <property type="match status" value="1"/>
</dbReference>
<dbReference type="PROSITE" id="PS50931">
    <property type="entry name" value="HTH_LYSR"/>
    <property type="match status" value="1"/>
</dbReference>
<comment type="similarity">
    <text evidence="1">Belongs to the LysR transcriptional regulatory family.</text>
</comment>
<keyword evidence="2" id="KW-0805">Transcription regulation</keyword>
<dbReference type="PANTHER" id="PTHR30537:SF5">
    <property type="entry name" value="HTH-TYPE TRANSCRIPTIONAL ACTIVATOR TTDR-RELATED"/>
    <property type="match status" value="1"/>
</dbReference>
<evidence type="ECO:0000256" key="3">
    <source>
        <dbReference type="ARBA" id="ARBA00023125"/>
    </source>
</evidence>
<proteinExistence type="inferred from homology"/>
<dbReference type="EMBL" id="CP026927">
    <property type="protein sequence ID" value="AVH45383.1"/>
    <property type="molecule type" value="Genomic_DNA"/>
</dbReference>
<geneLocation type="plasmid" evidence="7">
    <name>pat1d1609a</name>
</geneLocation>
<dbReference type="GO" id="GO:0003700">
    <property type="term" value="F:DNA-binding transcription factor activity"/>
    <property type="evidence" value="ECO:0007669"/>
    <property type="project" value="InterPro"/>
</dbReference>
<evidence type="ECO:0000256" key="4">
    <source>
        <dbReference type="ARBA" id="ARBA00023163"/>
    </source>
</evidence>
<dbReference type="Pfam" id="PF03466">
    <property type="entry name" value="LysR_substrate"/>
    <property type="match status" value="1"/>
</dbReference>